<sequence>MTTFVDRVVLHLQAGDGGHGCVSVRREKFKPLGGPDGGNGGHGGGVTLVVDPQIHTLLDFHFHPHVKASNGGGGAGANRDGANGKDLVLKVPDGTVVQTADGEVLADLIGAGTTFEVARGGRGGRGNASLANTRRKVPGFAELGEPGDQLDVVLELKSVADVGLVGFPSAGKSSLISVLSAAKPKIADYPFTTLVPNLGVVQAGEQIFTIADVPGLIPGAATGKGLGMQFLRHIERTSVLVHVLDAAAPEIERDPLADLDAIEAELSAYGGLEDRPRLVVLNKIDIPDGRDLAEMVRPDLEARGYRVFEVSAITREGLKELTYALAKVVEEHRLATPEPEPTRVVVRPKAVDDSGFTIEQDEDGVFVVHGAKIERWVRQTNFDNEEAVGYLADRLERVGVEDTLVKKGAQPGDPVRIGEREFDWHPNAGEYVAGPRGTDARLEEESGRASAAQRLAARKARRVRSDDELLHMAADGTVTSVSNANRPVLVEDVDDEDDTTE</sequence>
<feature type="binding site" evidence="9">
    <location>
        <position position="193"/>
    </location>
    <ligand>
        <name>Mg(2+)</name>
        <dbReference type="ChEBI" id="CHEBI:18420"/>
    </ligand>
</feature>
<dbReference type="InterPro" id="IPR036346">
    <property type="entry name" value="GTP-bd_prot_GTP1/OBG_C_sf"/>
</dbReference>
<comment type="subcellular location">
    <subcellularLocation>
        <location evidence="9">Cytoplasm</location>
    </subcellularLocation>
</comment>
<evidence type="ECO:0000259" key="12">
    <source>
        <dbReference type="PROSITE" id="PS51881"/>
    </source>
</evidence>
<evidence type="ECO:0000259" key="13">
    <source>
        <dbReference type="PROSITE" id="PS51883"/>
    </source>
</evidence>
<dbReference type="Pfam" id="PF09269">
    <property type="entry name" value="DUF1967"/>
    <property type="match status" value="1"/>
</dbReference>
<dbReference type="GO" id="GO:0005525">
    <property type="term" value="F:GTP binding"/>
    <property type="evidence" value="ECO:0007669"/>
    <property type="project" value="UniProtKB-UniRule"/>
</dbReference>
<dbReference type="SUPFAM" id="SSF102741">
    <property type="entry name" value="Obg GTP-binding protein C-terminal domain"/>
    <property type="match status" value="1"/>
</dbReference>
<dbReference type="PROSITE" id="PS51883">
    <property type="entry name" value="OBG"/>
    <property type="match status" value="1"/>
</dbReference>
<keyword evidence="7 9" id="KW-0460">Magnesium</keyword>
<proteinExistence type="inferred from homology"/>
<dbReference type="Gene3D" id="3.40.50.300">
    <property type="entry name" value="P-loop containing nucleotide triphosphate hydrolases"/>
    <property type="match status" value="1"/>
</dbReference>
<dbReference type="FunFam" id="2.70.210.12:FF:000001">
    <property type="entry name" value="GTPase Obg"/>
    <property type="match status" value="1"/>
</dbReference>
<feature type="binding site" evidence="9">
    <location>
        <begin position="212"/>
        <end position="215"/>
    </location>
    <ligand>
        <name>GTP</name>
        <dbReference type="ChEBI" id="CHEBI:37565"/>
    </ligand>
</feature>
<evidence type="ECO:0000256" key="7">
    <source>
        <dbReference type="ARBA" id="ARBA00022842"/>
    </source>
</evidence>
<keyword evidence="3 9" id="KW-0963">Cytoplasm</keyword>
<dbReference type="NCBIfam" id="TIGR02729">
    <property type="entry name" value="Obg_CgtA"/>
    <property type="match status" value="1"/>
</dbReference>
<dbReference type="CDD" id="cd01898">
    <property type="entry name" value="Obg"/>
    <property type="match status" value="1"/>
</dbReference>
<evidence type="ECO:0000256" key="2">
    <source>
        <dbReference type="ARBA" id="ARBA00007699"/>
    </source>
</evidence>
<dbReference type="GO" id="GO:0003924">
    <property type="term" value="F:GTPase activity"/>
    <property type="evidence" value="ECO:0007669"/>
    <property type="project" value="UniProtKB-UniRule"/>
</dbReference>
<evidence type="ECO:0000256" key="1">
    <source>
        <dbReference type="ARBA" id="ARBA00001946"/>
    </source>
</evidence>
<evidence type="ECO:0000256" key="6">
    <source>
        <dbReference type="ARBA" id="ARBA00022801"/>
    </source>
</evidence>
<dbReference type="SUPFAM" id="SSF52540">
    <property type="entry name" value="P-loop containing nucleoside triphosphate hydrolases"/>
    <property type="match status" value="1"/>
</dbReference>
<dbReference type="PROSITE" id="PS51710">
    <property type="entry name" value="G_OBG"/>
    <property type="match status" value="1"/>
</dbReference>
<keyword evidence="15" id="KW-1185">Reference proteome</keyword>
<reference evidence="14 15" key="1">
    <citation type="submission" date="2017-09" db="EMBL/GenBank/DDBJ databases">
        <authorList>
            <person name="Ehlers B."/>
            <person name="Leendertz F.H."/>
        </authorList>
    </citation>
    <scope>NUCLEOTIDE SEQUENCE [LARGE SCALE GENOMIC DNA]</scope>
    <source>
        <strain evidence="14 15">CGMCC 4.6857</strain>
    </source>
</reference>
<evidence type="ECO:0000313" key="15">
    <source>
        <dbReference type="Proteomes" id="UP000219612"/>
    </source>
</evidence>
<dbReference type="OrthoDB" id="9807318at2"/>
<dbReference type="NCBIfam" id="NF008954">
    <property type="entry name" value="PRK12296.1"/>
    <property type="match status" value="1"/>
</dbReference>
<dbReference type="InterPro" id="IPR015349">
    <property type="entry name" value="OCT_dom"/>
</dbReference>
<gene>
    <name evidence="9" type="primary">obg</name>
    <name evidence="14" type="ORF">SAMN05421748_104444</name>
</gene>
<keyword evidence="5 9" id="KW-0547">Nucleotide-binding</keyword>
<dbReference type="NCBIfam" id="TIGR03595">
    <property type="entry name" value="Obg_CgtA_exten"/>
    <property type="match status" value="1"/>
</dbReference>
<dbReference type="NCBIfam" id="NF008955">
    <property type="entry name" value="PRK12297.1"/>
    <property type="match status" value="1"/>
</dbReference>
<protein>
    <recommendedName>
        <fullName evidence="9">GTPase Obg</fullName>
        <ecNumber evidence="9">3.6.5.-</ecNumber>
    </recommendedName>
    <alternativeName>
        <fullName evidence="9">GTP-binding protein Obg</fullName>
    </alternativeName>
</protein>
<dbReference type="EMBL" id="OBDY01000004">
    <property type="protein sequence ID" value="SNY35510.1"/>
    <property type="molecule type" value="Genomic_DNA"/>
</dbReference>
<dbReference type="NCBIfam" id="TIGR00231">
    <property type="entry name" value="small_GTP"/>
    <property type="match status" value="1"/>
</dbReference>
<feature type="region of interest" description="Disordered" evidence="10">
    <location>
        <begin position="481"/>
        <end position="501"/>
    </location>
</feature>
<dbReference type="InterPro" id="IPR027417">
    <property type="entry name" value="P-loop_NTPase"/>
</dbReference>
<dbReference type="SUPFAM" id="SSF82051">
    <property type="entry name" value="Obg GTP-binding protein N-terminal domain"/>
    <property type="match status" value="1"/>
</dbReference>
<dbReference type="InterPro" id="IPR045086">
    <property type="entry name" value="OBG_GTPase"/>
</dbReference>
<dbReference type="InterPro" id="IPR031167">
    <property type="entry name" value="G_OBG"/>
</dbReference>
<feature type="domain" description="OBG-type G" evidence="11">
    <location>
        <begin position="160"/>
        <end position="330"/>
    </location>
</feature>
<evidence type="ECO:0000256" key="8">
    <source>
        <dbReference type="ARBA" id="ARBA00023134"/>
    </source>
</evidence>
<keyword evidence="8 9" id="KW-0342">GTP-binding</keyword>
<comment type="cofactor">
    <cofactor evidence="1 9">
        <name>Mg(2+)</name>
        <dbReference type="ChEBI" id="CHEBI:18420"/>
    </cofactor>
</comment>
<dbReference type="Pfam" id="PF01018">
    <property type="entry name" value="GTP1_OBG"/>
    <property type="match status" value="1"/>
</dbReference>
<dbReference type="GO" id="GO:0042254">
    <property type="term" value="P:ribosome biogenesis"/>
    <property type="evidence" value="ECO:0007669"/>
    <property type="project" value="UniProtKB-UniRule"/>
</dbReference>
<feature type="binding site" evidence="9">
    <location>
        <position position="173"/>
    </location>
    <ligand>
        <name>Mg(2+)</name>
        <dbReference type="ChEBI" id="CHEBI:18420"/>
    </ligand>
</feature>
<dbReference type="PROSITE" id="PS00905">
    <property type="entry name" value="GTP1_OBG"/>
    <property type="match status" value="1"/>
</dbReference>
<evidence type="ECO:0000256" key="3">
    <source>
        <dbReference type="ARBA" id="ARBA00022490"/>
    </source>
</evidence>
<dbReference type="InterPro" id="IPR006074">
    <property type="entry name" value="GTP1-OBG_CS"/>
</dbReference>
<evidence type="ECO:0000256" key="4">
    <source>
        <dbReference type="ARBA" id="ARBA00022723"/>
    </source>
</evidence>
<evidence type="ECO:0000256" key="10">
    <source>
        <dbReference type="SAM" id="MobiDB-lite"/>
    </source>
</evidence>
<dbReference type="RefSeq" id="WP_097320296.1">
    <property type="nucleotide sequence ID" value="NZ_OBDY01000004.1"/>
</dbReference>
<dbReference type="Proteomes" id="UP000219612">
    <property type="component" value="Unassembled WGS sequence"/>
</dbReference>
<feature type="binding site" evidence="9">
    <location>
        <begin position="311"/>
        <end position="313"/>
    </location>
    <ligand>
        <name>GTP</name>
        <dbReference type="ChEBI" id="CHEBI:37565"/>
    </ligand>
</feature>
<dbReference type="InterPro" id="IPR036726">
    <property type="entry name" value="GTP1_OBG_dom_sf"/>
</dbReference>
<feature type="compositionally biased region" description="Acidic residues" evidence="10">
    <location>
        <begin position="491"/>
        <end position="501"/>
    </location>
</feature>
<comment type="function">
    <text evidence="9">An essential GTPase which binds GTP, GDP and possibly (p)ppGpp with moderate affinity, with high nucleotide exchange rates and a fairly low GTP hydrolysis rate. Plays a role in control of the cell cycle, stress response, ribosome biogenesis and in those bacteria that undergo differentiation, in morphogenesis control.</text>
</comment>
<dbReference type="GO" id="GO:0005737">
    <property type="term" value="C:cytoplasm"/>
    <property type="evidence" value="ECO:0007669"/>
    <property type="project" value="UniProtKB-SubCell"/>
</dbReference>
<dbReference type="Gene3D" id="2.70.210.12">
    <property type="entry name" value="GTP1/OBG domain"/>
    <property type="match status" value="1"/>
</dbReference>
<dbReference type="GO" id="GO:0000287">
    <property type="term" value="F:magnesium ion binding"/>
    <property type="evidence" value="ECO:0007669"/>
    <property type="project" value="InterPro"/>
</dbReference>
<comment type="subunit">
    <text evidence="9">Monomer.</text>
</comment>
<dbReference type="PROSITE" id="PS51881">
    <property type="entry name" value="OCT"/>
    <property type="match status" value="1"/>
</dbReference>
<dbReference type="InterPro" id="IPR006073">
    <property type="entry name" value="GTP-bd"/>
</dbReference>
<organism evidence="14 15">
    <name type="scientific">Paractinoplanes atraurantiacus</name>
    <dbReference type="NCBI Taxonomy" id="1036182"/>
    <lineage>
        <taxon>Bacteria</taxon>
        <taxon>Bacillati</taxon>
        <taxon>Actinomycetota</taxon>
        <taxon>Actinomycetes</taxon>
        <taxon>Micromonosporales</taxon>
        <taxon>Micromonosporaceae</taxon>
        <taxon>Paractinoplanes</taxon>
    </lineage>
</organism>
<name>A0A285HIC9_9ACTN</name>
<dbReference type="InterPro" id="IPR005225">
    <property type="entry name" value="Small_GTP-bd"/>
</dbReference>
<accession>A0A285HIC9</accession>
<dbReference type="PRINTS" id="PR00326">
    <property type="entry name" value="GTP1OBG"/>
</dbReference>
<dbReference type="EC" id="3.6.5.-" evidence="9"/>
<evidence type="ECO:0000256" key="9">
    <source>
        <dbReference type="HAMAP-Rule" id="MF_01454"/>
    </source>
</evidence>
<dbReference type="PANTHER" id="PTHR11702">
    <property type="entry name" value="DEVELOPMENTALLY REGULATED GTP-BINDING PROTEIN-RELATED"/>
    <property type="match status" value="1"/>
</dbReference>
<keyword evidence="6 9" id="KW-0378">Hydrolase</keyword>
<feature type="domain" description="Obg" evidence="13">
    <location>
        <begin position="2"/>
        <end position="159"/>
    </location>
</feature>
<dbReference type="Pfam" id="PF01926">
    <property type="entry name" value="MMR_HSR1"/>
    <property type="match status" value="1"/>
</dbReference>
<dbReference type="NCBIfam" id="NF008956">
    <property type="entry name" value="PRK12299.1"/>
    <property type="match status" value="1"/>
</dbReference>
<dbReference type="AlphaFoldDB" id="A0A285HIC9"/>
<feature type="binding site" evidence="9">
    <location>
        <begin position="166"/>
        <end position="173"/>
    </location>
    <ligand>
        <name>GTP</name>
        <dbReference type="ChEBI" id="CHEBI:37565"/>
    </ligand>
</feature>
<evidence type="ECO:0000313" key="14">
    <source>
        <dbReference type="EMBL" id="SNY35510.1"/>
    </source>
</evidence>
<comment type="similarity">
    <text evidence="2 9">Belongs to the TRAFAC class OBG-HflX-like GTPase superfamily. OBG GTPase family.</text>
</comment>
<dbReference type="InterPro" id="IPR006169">
    <property type="entry name" value="GTP1_OBG_dom"/>
</dbReference>
<feature type="binding site" evidence="9">
    <location>
        <begin position="191"/>
        <end position="195"/>
    </location>
    <ligand>
        <name>GTP</name>
        <dbReference type="ChEBI" id="CHEBI:37565"/>
    </ligand>
</feature>
<keyword evidence="4 9" id="KW-0479">Metal-binding</keyword>
<feature type="domain" description="OCT" evidence="12">
    <location>
        <begin position="348"/>
        <end position="426"/>
    </location>
</feature>
<feature type="binding site" evidence="9">
    <location>
        <begin position="282"/>
        <end position="285"/>
    </location>
    <ligand>
        <name>GTP</name>
        <dbReference type="ChEBI" id="CHEBI:37565"/>
    </ligand>
</feature>
<evidence type="ECO:0000259" key="11">
    <source>
        <dbReference type="PROSITE" id="PS51710"/>
    </source>
</evidence>
<evidence type="ECO:0000256" key="5">
    <source>
        <dbReference type="ARBA" id="ARBA00022741"/>
    </source>
</evidence>
<dbReference type="InterPro" id="IPR014100">
    <property type="entry name" value="GTP-bd_Obg/CgtA"/>
</dbReference>
<dbReference type="HAMAP" id="MF_01454">
    <property type="entry name" value="GTPase_Obg"/>
    <property type="match status" value="1"/>
</dbReference>
<dbReference type="Gene3D" id="3.30.300.350">
    <property type="entry name" value="GTP-binding protein OBG, C-terminal domain"/>
    <property type="match status" value="1"/>
</dbReference>
<dbReference type="PANTHER" id="PTHR11702:SF31">
    <property type="entry name" value="MITOCHONDRIAL RIBOSOME-ASSOCIATED GTPASE 2"/>
    <property type="match status" value="1"/>
</dbReference>